<name>A0A6J5VB71_PRUAR</name>
<dbReference type="PANTHER" id="PTHR23308">
    <property type="entry name" value="NUCLEAR INHIBITOR OF PROTEIN PHOSPHATASE-1"/>
    <property type="match status" value="1"/>
</dbReference>
<feature type="domain" description="FHA" evidence="2">
    <location>
        <begin position="217"/>
        <end position="267"/>
    </location>
</feature>
<organism evidence="3 4">
    <name type="scientific">Prunus armeniaca</name>
    <name type="common">Apricot</name>
    <name type="synonym">Armeniaca vulgaris</name>
    <dbReference type="NCBI Taxonomy" id="36596"/>
    <lineage>
        <taxon>Eukaryota</taxon>
        <taxon>Viridiplantae</taxon>
        <taxon>Streptophyta</taxon>
        <taxon>Embryophyta</taxon>
        <taxon>Tracheophyta</taxon>
        <taxon>Spermatophyta</taxon>
        <taxon>Magnoliopsida</taxon>
        <taxon>eudicotyledons</taxon>
        <taxon>Gunneridae</taxon>
        <taxon>Pentapetalae</taxon>
        <taxon>rosids</taxon>
        <taxon>fabids</taxon>
        <taxon>Rosales</taxon>
        <taxon>Rosaceae</taxon>
        <taxon>Amygdaloideae</taxon>
        <taxon>Amygdaleae</taxon>
        <taxon>Prunus</taxon>
    </lineage>
</organism>
<dbReference type="InterPro" id="IPR008984">
    <property type="entry name" value="SMAD_FHA_dom_sf"/>
</dbReference>
<proteinExistence type="predicted"/>
<dbReference type="EMBL" id="CAEKDK010000006">
    <property type="protein sequence ID" value="CAB4283138.1"/>
    <property type="molecule type" value="Genomic_DNA"/>
</dbReference>
<dbReference type="FunFam" id="2.60.200.20:FF:000063">
    <property type="entry name" value="Predicted protein"/>
    <property type="match status" value="1"/>
</dbReference>
<feature type="region of interest" description="Disordered" evidence="1">
    <location>
        <begin position="300"/>
        <end position="324"/>
    </location>
</feature>
<evidence type="ECO:0000313" key="3">
    <source>
        <dbReference type="EMBL" id="CAB4283138.1"/>
    </source>
</evidence>
<evidence type="ECO:0000259" key="2">
    <source>
        <dbReference type="PROSITE" id="PS50006"/>
    </source>
</evidence>
<dbReference type="SUPFAM" id="SSF49879">
    <property type="entry name" value="SMAD/FHA domain"/>
    <property type="match status" value="1"/>
</dbReference>
<dbReference type="AlphaFoldDB" id="A0A6J5VB71"/>
<dbReference type="SMART" id="SM00240">
    <property type="entry name" value="FHA"/>
    <property type="match status" value="1"/>
</dbReference>
<evidence type="ECO:0000256" key="1">
    <source>
        <dbReference type="SAM" id="MobiDB-lite"/>
    </source>
</evidence>
<evidence type="ECO:0000313" key="4">
    <source>
        <dbReference type="Proteomes" id="UP000507222"/>
    </source>
</evidence>
<dbReference type="Gene3D" id="2.60.200.20">
    <property type="match status" value="1"/>
</dbReference>
<sequence length="324" mass="34749">MGRPWVGFGCGGGCGKRGRVGDWTDANFDIFTQTIKKPRRDVCFPSSRGKNVNRIVAEIVVHGAVDVDIGIIRKQLQAHDFVPVLVAKPWLRTAPNALNVAPLMEITAQHHLSISHTKLPRPSSSSSFRASAASLLASTTSLPFQCSNNILQGQGVLRIKGKQLRSTFGPIYASSSEAQSPPPPQKWLLEPVGDGDTRHIGFKVPMPSAFEISSDEVTVGRLPGEADMVISVATVSGVHARIQKKEGKLLVTDLDSTNGTFIDDKRLSAGVVATVPPGSCLTFGDEHLAVFRVSKLENVEAASNPDPSEDKVEADIPNENVKTS</sequence>
<dbReference type="Pfam" id="PF00498">
    <property type="entry name" value="FHA"/>
    <property type="match status" value="1"/>
</dbReference>
<dbReference type="PROSITE" id="PS50006">
    <property type="entry name" value="FHA_DOMAIN"/>
    <property type="match status" value="1"/>
</dbReference>
<dbReference type="CDD" id="cd00060">
    <property type="entry name" value="FHA"/>
    <property type="match status" value="1"/>
</dbReference>
<dbReference type="Proteomes" id="UP000507222">
    <property type="component" value="Unassembled WGS sequence"/>
</dbReference>
<accession>A0A6J5VB71</accession>
<reference evidence="3 4" key="1">
    <citation type="submission" date="2020-05" db="EMBL/GenBank/DDBJ databases">
        <authorList>
            <person name="Campoy J."/>
            <person name="Schneeberger K."/>
            <person name="Spophaly S."/>
        </authorList>
    </citation>
    <scope>NUCLEOTIDE SEQUENCE [LARGE SCALE GENOMIC DNA]</scope>
    <source>
        <strain evidence="3">PruArmRojPasFocal</strain>
    </source>
</reference>
<protein>
    <recommendedName>
        <fullName evidence="2">FHA domain-containing protein</fullName>
    </recommendedName>
</protein>
<dbReference type="InterPro" id="IPR050923">
    <property type="entry name" value="Cell_Proc_Reg/RNA_Proc"/>
</dbReference>
<dbReference type="InterPro" id="IPR000253">
    <property type="entry name" value="FHA_dom"/>
</dbReference>
<gene>
    <name evidence="3" type="ORF">CURHAP_LOCUS37199</name>
</gene>